<dbReference type="CDD" id="cd00383">
    <property type="entry name" value="trans_reg_C"/>
    <property type="match status" value="1"/>
</dbReference>
<evidence type="ECO:0000259" key="5">
    <source>
        <dbReference type="PROSITE" id="PS51755"/>
    </source>
</evidence>
<comment type="caution">
    <text evidence="6">The sequence shown here is derived from an EMBL/GenBank/DDBJ whole genome shotgun (WGS) entry which is preliminary data.</text>
</comment>
<keyword evidence="1" id="KW-0805">Transcription regulation</keyword>
<evidence type="ECO:0000256" key="2">
    <source>
        <dbReference type="ARBA" id="ARBA00023125"/>
    </source>
</evidence>
<evidence type="ECO:0000256" key="1">
    <source>
        <dbReference type="ARBA" id="ARBA00023015"/>
    </source>
</evidence>
<feature type="domain" description="OmpR/PhoB-type" evidence="5">
    <location>
        <begin position="133"/>
        <end position="238"/>
    </location>
</feature>
<evidence type="ECO:0000313" key="7">
    <source>
        <dbReference type="Proteomes" id="UP000095094"/>
    </source>
</evidence>
<dbReference type="GO" id="GO:0000160">
    <property type="term" value="P:phosphorelay signal transduction system"/>
    <property type="evidence" value="ECO:0007669"/>
    <property type="project" value="InterPro"/>
</dbReference>
<evidence type="ECO:0000313" key="6">
    <source>
        <dbReference type="EMBL" id="OEG09132.1"/>
    </source>
</evidence>
<dbReference type="GO" id="GO:0006355">
    <property type="term" value="P:regulation of DNA-templated transcription"/>
    <property type="evidence" value="ECO:0007669"/>
    <property type="project" value="InterPro"/>
</dbReference>
<dbReference type="EMBL" id="MIJY01000045">
    <property type="protein sequence ID" value="OEG09132.1"/>
    <property type="molecule type" value="Genomic_DNA"/>
</dbReference>
<name>A0A1E5G8W2_9ENTE</name>
<dbReference type="AlphaFoldDB" id="A0A1E5G8W2"/>
<accession>A0A1E5G8W2</accession>
<dbReference type="PROSITE" id="PS51755">
    <property type="entry name" value="OMPR_PHOB"/>
    <property type="match status" value="1"/>
</dbReference>
<dbReference type="OrthoDB" id="9787103at2"/>
<dbReference type="Pfam" id="PF00486">
    <property type="entry name" value="Trans_reg_C"/>
    <property type="match status" value="1"/>
</dbReference>
<evidence type="ECO:0000256" key="3">
    <source>
        <dbReference type="ARBA" id="ARBA00023163"/>
    </source>
</evidence>
<keyword evidence="3" id="KW-0804">Transcription</keyword>
<evidence type="ECO:0000256" key="4">
    <source>
        <dbReference type="PROSITE-ProRule" id="PRU01091"/>
    </source>
</evidence>
<dbReference type="InterPro" id="IPR001867">
    <property type="entry name" value="OmpR/PhoB-type_DNA-bd"/>
</dbReference>
<dbReference type="SMART" id="SM00862">
    <property type="entry name" value="Trans_reg_C"/>
    <property type="match status" value="1"/>
</dbReference>
<dbReference type="InterPro" id="IPR036388">
    <property type="entry name" value="WH-like_DNA-bd_sf"/>
</dbReference>
<keyword evidence="7" id="KW-1185">Reference proteome</keyword>
<organism evidence="6 7">
    <name type="scientific">Enterococcus termitis</name>
    <dbReference type="NCBI Taxonomy" id="332950"/>
    <lineage>
        <taxon>Bacteria</taxon>
        <taxon>Bacillati</taxon>
        <taxon>Bacillota</taxon>
        <taxon>Bacilli</taxon>
        <taxon>Lactobacillales</taxon>
        <taxon>Enterococcaceae</taxon>
        <taxon>Enterococcus</taxon>
    </lineage>
</organism>
<dbReference type="SUPFAM" id="SSF46894">
    <property type="entry name" value="C-terminal effector domain of the bipartite response regulators"/>
    <property type="match status" value="1"/>
</dbReference>
<gene>
    <name evidence="6" type="ORF">BCR25_11215</name>
</gene>
<dbReference type="RefSeq" id="WP_069664822.1">
    <property type="nucleotide sequence ID" value="NZ_JBHUJJ010000001.1"/>
</dbReference>
<reference evidence="7" key="1">
    <citation type="submission" date="2016-09" db="EMBL/GenBank/DDBJ databases">
        <authorList>
            <person name="Gulvik C.A."/>
        </authorList>
    </citation>
    <scope>NUCLEOTIDE SEQUENCE [LARGE SCALE GENOMIC DNA]</scope>
    <source>
        <strain evidence="7">LMG 8895</strain>
    </source>
</reference>
<keyword evidence="2 4" id="KW-0238">DNA-binding</keyword>
<sequence>MYNIGIIQASKHSDDTYLDQLNQPIYHVHPMTREEVLNTGDKMDALIIEEDSAIGLKHTCELILELRRNCKALIWVISKNQMKTNKLVYLQLGADGVLNEESEQEVSLLQLTNLLKRIKADDIPTIEENTTEQRTNTEIPIQLIATNLSVLLKGKVEVALTKLEFEVISYLAEHSGKAITYEEIYRKIWNGEFGDTETGNKQYRVSNLIFHLRKKLEVDSAKPEYIKTVRSRGYMLVL</sequence>
<proteinExistence type="predicted"/>
<feature type="DNA-binding region" description="OmpR/PhoB-type" evidence="4">
    <location>
        <begin position="133"/>
        <end position="238"/>
    </location>
</feature>
<dbReference type="GO" id="GO:0003677">
    <property type="term" value="F:DNA binding"/>
    <property type="evidence" value="ECO:0007669"/>
    <property type="project" value="UniProtKB-UniRule"/>
</dbReference>
<dbReference type="Proteomes" id="UP000095094">
    <property type="component" value="Unassembled WGS sequence"/>
</dbReference>
<dbReference type="InterPro" id="IPR016032">
    <property type="entry name" value="Sig_transdc_resp-reg_C-effctor"/>
</dbReference>
<protein>
    <submittedName>
        <fullName evidence="6">Transcriptional regulator</fullName>
    </submittedName>
</protein>
<dbReference type="Gene3D" id="1.10.10.10">
    <property type="entry name" value="Winged helix-like DNA-binding domain superfamily/Winged helix DNA-binding domain"/>
    <property type="match status" value="1"/>
</dbReference>